<evidence type="ECO:0000313" key="1">
    <source>
        <dbReference type="EMBL" id="SVE54956.1"/>
    </source>
</evidence>
<dbReference type="NCBIfam" id="TIGR02532">
    <property type="entry name" value="IV_pilin_GFxxxE"/>
    <property type="match status" value="1"/>
</dbReference>
<organism evidence="1">
    <name type="scientific">marine metagenome</name>
    <dbReference type="NCBI Taxonomy" id="408172"/>
    <lineage>
        <taxon>unclassified sequences</taxon>
        <taxon>metagenomes</taxon>
        <taxon>ecological metagenomes</taxon>
    </lineage>
</organism>
<gene>
    <name evidence="1" type="ORF">METZ01_LOCUS507810</name>
</gene>
<reference evidence="1" key="1">
    <citation type="submission" date="2018-05" db="EMBL/GenBank/DDBJ databases">
        <authorList>
            <person name="Lanie J.A."/>
            <person name="Ng W.-L."/>
            <person name="Kazmierczak K.M."/>
            <person name="Andrzejewski T.M."/>
            <person name="Davidsen T.M."/>
            <person name="Wayne K.J."/>
            <person name="Tettelin H."/>
            <person name="Glass J.I."/>
            <person name="Rusch D."/>
            <person name="Podicherti R."/>
            <person name="Tsui H.-C.T."/>
            <person name="Winkler M.E."/>
        </authorList>
    </citation>
    <scope>NUCLEOTIDE SEQUENCE</scope>
</reference>
<accession>A0A383EDN5</accession>
<sequence length="25" mass="2755">MVMQKHSTHKSASGFTLIELLIVIA</sequence>
<evidence type="ECO:0008006" key="2">
    <source>
        <dbReference type="Google" id="ProtNLM"/>
    </source>
</evidence>
<dbReference type="EMBL" id="UINC01225062">
    <property type="protein sequence ID" value="SVE54956.1"/>
    <property type="molecule type" value="Genomic_DNA"/>
</dbReference>
<name>A0A383EDN5_9ZZZZ</name>
<proteinExistence type="predicted"/>
<dbReference type="Pfam" id="PF07963">
    <property type="entry name" value="N_methyl"/>
    <property type="match status" value="1"/>
</dbReference>
<dbReference type="AlphaFoldDB" id="A0A383EDN5"/>
<dbReference type="InterPro" id="IPR012902">
    <property type="entry name" value="N_methyl_site"/>
</dbReference>
<feature type="non-terminal residue" evidence="1">
    <location>
        <position position="25"/>
    </location>
</feature>
<protein>
    <recommendedName>
        <fullName evidence="2">Prepilin-type N-terminal cleavage/methylation domain-containing protein</fullName>
    </recommendedName>
</protein>